<dbReference type="InterPro" id="IPR039421">
    <property type="entry name" value="Type_1_exporter"/>
</dbReference>
<dbReference type="GO" id="GO:0005524">
    <property type="term" value="F:ATP binding"/>
    <property type="evidence" value="ECO:0007669"/>
    <property type="project" value="UniProtKB-KW"/>
</dbReference>
<dbReference type="InterPro" id="IPR011527">
    <property type="entry name" value="ABC1_TM_dom"/>
</dbReference>
<dbReference type="InterPro" id="IPR003439">
    <property type="entry name" value="ABC_transporter-like_ATP-bd"/>
</dbReference>
<evidence type="ECO:0000256" key="6">
    <source>
        <dbReference type="ARBA" id="ARBA00022989"/>
    </source>
</evidence>
<dbReference type="SMART" id="SM00382">
    <property type="entry name" value="AAA"/>
    <property type="match status" value="1"/>
</dbReference>
<dbReference type="GO" id="GO:0016887">
    <property type="term" value="F:ATP hydrolysis activity"/>
    <property type="evidence" value="ECO:0007669"/>
    <property type="project" value="InterPro"/>
</dbReference>
<feature type="transmembrane region" description="Helical" evidence="8">
    <location>
        <begin position="268"/>
        <end position="290"/>
    </location>
</feature>
<dbReference type="GO" id="GO:0008233">
    <property type="term" value="F:peptidase activity"/>
    <property type="evidence" value="ECO:0007669"/>
    <property type="project" value="InterPro"/>
</dbReference>
<evidence type="ECO:0000259" key="10">
    <source>
        <dbReference type="PROSITE" id="PS50929"/>
    </source>
</evidence>
<dbReference type="Gene3D" id="3.90.70.10">
    <property type="entry name" value="Cysteine proteinases"/>
    <property type="match status" value="1"/>
</dbReference>
<evidence type="ECO:0000259" key="9">
    <source>
        <dbReference type="PROSITE" id="PS50893"/>
    </source>
</evidence>
<evidence type="ECO:0000313" key="12">
    <source>
        <dbReference type="EMBL" id="MUI57211.1"/>
    </source>
</evidence>
<dbReference type="SUPFAM" id="SSF90123">
    <property type="entry name" value="ABC transporter transmembrane region"/>
    <property type="match status" value="1"/>
</dbReference>
<dbReference type="InterPro" id="IPR003593">
    <property type="entry name" value="AAA+_ATPase"/>
</dbReference>
<accession>A0A6A9JWL5</accession>
<dbReference type="PROSITE" id="PS50929">
    <property type="entry name" value="ABC_TM1F"/>
    <property type="match status" value="1"/>
</dbReference>
<evidence type="ECO:0000259" key="11">
    <source>
        <dbReference type="PROSITE" id="PS50990"/>
    </source>
</evidence>
<protein>
    <submittedName>
        <fullName evidence="12">ATP-binding cassette domain-containing protein</fullName>
    </submittedName>
</protein>
<dbReference type="SUPFAM" id="SSF52540">
    <property type="entry name" value="P-loop containing nucleoside triphosphate hydrolases"/>
    <property type="match status" value="1"/>
</dbReference>
<comment type="subcellular location">
    <subcellularLocation>
        <location evidence="1">Cell membrane</location>
        <topology evidence="1">Multi-pass membrane protein</topology>
    </subcellularLocation>
</comment>
<evidence type="ECO:0000256" key="4">
    <source>
        <dbReference type="ARBA" id="ARBA00022801"/>
    </source>
</evidence>
<dbReference type="Pfam" id="PF00005">
    <property type="entry name" value="ABC_tran"/>
    <property type="match status" value="1"/>
</dbReference>
<proteinExistence type="predicted"/>
<keyword evidence="2 8" id="KW-0812">Transmembrane</keyword>
<name>A0A6A9JWL5_PSEAI</name>
<dbReference type="Pfam" id="PF03412">
    <property type="entry name" value="Peptidase_C39"/>
    <property type="match status" value="1"/>
</dbReference>
<keyword evidence="3" id="KW-0547">Nucleotide-binding</keyword>
<dbReference type="PANTHER" id="PTHR43394">
    <property type="entry name" value="ATP-DEPENDENT PERMEASE MDL1, MITOCHONDRIAL"/>
    <property type="match status" value="1"/>
</dbReference>
<dbReference type="GO" id="GO:0006508">
    <property type="term" value="P:proteolysis"/>
    <property type="evidence" value="ECO:0007669"/>
    <property type="project" value="InterPro"/>
</dbReference>
<dbReference type="PROSITE" id="PS50990">
    <property type="entry name" value="PEPTIDASE_C39"/>
    <property type="match status" value="1"/>
</dbReference>
<evidence type="ECO:0000256" key="7">
    <source>
        <dbReference type="ARBA" id="ARBA00023136"/>
    </source>
</evidence>
<dbReference type="GO" id="GO:0005886">
    <property type="term" value="C:plasma membrane"/>
    <property type="evidence" value="ECO:0007669"/>
    <property type="project" value="UniProtKB-SubCell"/>
</dbReference>
<dbReference type="Gene3D" id="1.20.1560.10">
    <property type="entry name" value="ABC transporter type 1, transmembrane domain"/>
    <property type="match status" value="1"/>
</dbReference>
<evidence type="ECO:0000256" key="1">
    <source>
        <dbReference type="ARBA" id="ARBA00004651"/>
    </source>
</evidence>
<keyword evidence="5 12" id="KW-0067">ATP-binding</keyword>
<gene>
    <name evidence="12" type="ORF">GNQ20_05305</name>
</gene>
<dbReference type="CDD" id="cd03228">
    <property type="entry name" value="ABCC_MRP_Like"/>
    <property type="match status" value="1"/>
</dbReference>
<evidence type="ECO:0000256" key="8">
    <source>
        <dbReference type="SAM" id="Phobius"/>
    </source>
</evidence>
<feature type="transmembrane region" description="Helical" evidence="8">
    <location>
        <begin position="296"/>
        <end position="317"/>
    </location>
</feature>
<dbReference type="InterPro" id="IPR005074">
    <property type="entry name" value="Peptidase_C39"/>
</dbReference>
<dbReference type="InterPro" id="IPR027417">
    <property type="entry name" value="P-loop_NTPase"/>
</dbReference>
<keyword evidence="6 8" id="KW-1133">Transmembrane helix</keyword>
<dbReference type="PROSITE" id="PS50893">
    <property type="entry name" value="ABC_TRANSPORTER_2"/>
    <property type="match status" value="1"/>
</dbReference>
<keyword evidence="7 8" id="KW-0472">Membrane</keyword>
<dbReference type="CDD" id="cd18567">
    <property type="entry name" value="ABC_6TM_CvaB_RaxB_like"/>
    <property type="match status" value="1"/>
</dbReference>
<reference evidence="12" key="1">
    <citation type="submission" date="2019-11" db="EMBL/GenBank/DDBJ databases">
        <title>Genomes of ocular Pseudomonas aeruginosa isolates.</title>
        <authorList>
            <person name="Khan M."/>
            <person name="Rice S.A."/>
            <person name="Willcox M.D.P."/>
            <person name="Stapleton F."/>
        </authorList>
    </citation>
    <scope>NUCLEOTIDE SEQUENCE</scope>
    <source>
        <strain evidence="12">PA206</strain>
    </source>
</reference>
<evidence type="ECO:0000256" key="5">
    <source>
        <dbReference type="ARBA" id="ARBA00022840"/>
    </source>
</evidence>
<dbReference type="AlphaFoldDB" id="A0A6A9JWL5"/>
<dbReference type="RefSeq" id="WP_330999721.1">
    <property type="nucleotide sequence ID" value="NZ_WOAJ01000002.1"/>
</dbReference>
<sequence>MRVIYQNEVADCGYACLAMVLCHLGRATEVREIAALRPISSHGLTLMDLYDVAIEFGLAVQAYRFDAEDLGEIKPGAIIHFGGAHFVVFEKYRRGYVQVLDPALGRRRIALDMFLTSVSGYLLDCSPTPRMPRIKARSRVPAALARVRGLNPQLRGQIGKLLFVAIAAQFAILAMPYFGNLVLDQVVTSDNRNLLHILAFTFASIFLVGTFSTIVQSYLSALVSARVSVNVTQGLVGQLLRNPIPYFEKRNVGDLFSRLKAHDEINDYVVHTAISLRIDLLVGLAALALMLVQSPLLTAVALGIFALYLATAFALYMPMRDAHMRVLEHSAECDDTLIETIRGASLVKLASGEVRRTAIYMGRFKAYAVATLDSARLTALRDGVLKFVDYMDVIAITWLSAGLMLDGKLSVGVFYSFMIYKSLASERLAQAINALFGRLMLSVPVERVADIVENTPERYTDAEQTTASELQRFESIGIRNLAFSYGVSDRYVLKDVDLEIRRGDKIAIVGPSGSGKSTLFKLLCAAEPLQQGELRLNGVDYANLTVDEIRRHMTQMRQGDLILRGSIADNVSLFSAHADQGRINRLLEQVGLLEDVMRLPMRTRTIISDSIANISAGQRQRLLLARSLYQPAEVLLLDEPTSNLDPASVERIATLLMTLERTVVVITHDRSLAARFERCYQLRDGALLPSAQPQGTPHP</sequence>
<dbReference type="Gene3D" id="3.40.50.300">
    <property type="entry name" value="P-loop containing nucleotide triphosphate hydrolases"/>
    <property type="match status" value="1"/>
</dbReference>
<dbReference type="Pfam" id="PF00664">
    <property type="entry name" value="ABC_membrane"/>
    <property type="match status" value="1"/>
</dbReference>
<evidence type="ECO:0000256" key="2">
    <source>
        <dbReference type="ARBA" id="ARBA00022692"/>
    </source>
</evidence>
<evidence type="ECO:0000256" key="3">
    <source>
        <dbReference type="ARBA" id="ARBA00022741"/>
    </source>
</evidence>
<comment type="caution">
    <text evidence="12">The sequence shown here is derived from an EMBL/GenBank/DDBJ whole genome shotgun (WGS) entry which is preliminary data.</text>
</comment>
<dbReference type="EMBL" id="WOAJ01000002">
    <property type="protein sequence ID" value="MUI57211.1"/>
    <property type="molecule type" value="Genomic_DNA"/>
</dbReference>
<feature type="domain" description="ABC transmembrane type-1" evidence="10">
    <location>
        <begin position="161"/>
        <end position="435"/>
    </location>
</feature>
<feature type="domain" description="Peptidase C39" evidence="11">
    <location>
        <begin position="6"/>
        <end position="125"/>
    </location>
</feature>
<dbReference type="InterPro" id="IPR017871">
    <property type="entry name" value="ABC_transporter-like_CS"/>
</dbReference>
<dbReference type="PROSITE" id="PS00211">
    <property type="entry name" value="ABC_TRANSPORTER_1"/>
    <property type="match status" value="1"/>
</dbReference>
<dbReference type="InterPro" id="IPR036640">
    <property type="entry name" value="ABC1_TM_sf"/>
</dbReference>
<keyword evidence="4" id="KW-0378">Hydrolase</keyword>
<feature type="transmembrane region" description="Helical" evidence="8">
    <location>
        <begin position="161"/>
        <end position="183"/>
    </location>
</feature>
<dbReference type="GO" id="GO:0015421">
    <property type="term" value="F:ABC-type oligopeptide transporter activity"/>
    <property type="evidence" value="ECO:0007669"/>
    <property type="project" value="TreeGrafter"/>
</dbReference>
<organism evidence="12">
    <name type="scientific">Pseudomonas aeruginosa</name>
    <dbReference type="NCBI Taxonomy" id="287"/>
    <lineage>
        <taxon>Bacteria</taxon>
        <taxon>Pseudomonadati</taxon>
        <taxon>Pseudomonadota</taxon>
        <taxon>Gammaproteobacteria</taxon>
        <taxon>Pseudomonadales</taxon>
        <taxon>Pseudomonadaceae</taxon>
        <taxon>Pseudomonas</taxon>
    </lineage>
</organism>
<feature type="transmembrane region" description="Helical" evidence="8">
    <location>
        <begin position="195"/>
        <end position="219"/>
    </location>
</feature>
<dbReference type="PANTHER" id="PTHR43394:SF1">
    <property type="entry name" value="ATP-BINDING CASSETTE SUB-FAMILY B MEMBER 10, MITOCHONDRIAL"/>
    <property type="match status" value="1"/>
</dbReference>
<feature type="domain" description="ABC transporter" evidence="9">
    <location>
        <begin position="476"/>
        <end position="699"/>
    </location>
</feature>